<reference evidence="3" key="1">
    <citation type="submission" date="2023-06" db="EMBL/GenBank/DDBJ databases">
        <title>Genome-scale phylogeny and comparative genomics of the fungal order Sordariales.</title>
        <authorList>
            <consortium name="Lawrence Berkeley National Laboratory"/>
            <person name="Hensen N."/>
            <person name="Bonometti L."/>
            <person name="Westerberg I."/>
            <person name="Brannstrom I.O."/>
            <person name="Guillou S."/>
            <person name="Cros-Aarteil S."/>
            <person name="Calhoun S."/>
            <person name="Haridas S."/>
            <person name="Kuo A."/>
            <person name="Mondo S."/>
            <person name="Pangilinan J."/>
            <person name="Riley R."/>
            <person name="Labutti K."/>
            <person name="Andreopoulos B."/>
            <person name="Lipzen A."/>
            <person name="Chen C."/>
            <person name="Yanf M."/>
            <person name="Daum C."/>
            <person name="Ng V."/>
            <person name="Clum A."/>
            <person name="Steindorff A."/>
            <person name="Ohm R."/>
            <person name="Martin F."/>
            <person name="Silar P."/>
            <person name="Natvig D."/>
            <person name="Lalanne C."/>
            <person name="Gautier V."/>
            <person name="Ament-Velasquez S.L."/>
            <person name="Kruys A."/>
            <person name="Hutchinson M.I."/>
            <person name="Powell A.J."/>
            <person name="Barry K."/>
            <person name="Miller A.N."/>
            <person name="Grigoriev I.V."/>
            <person name="Debuchy R."/>
            <person name="Gladieux P."/>
            <person name="Thoren M.H."/>
            <person name="Johannesson H."/>
        </authorList>
    </citation>
    <scope>NUCLEOTIDE SEQUENCE</scope>
    <source>
        <strain evidence="3">CBS 606.72</strain>
    </source>
</reference>
<dbReference type="AlphaFoldDB" id="A0AA39X2E1"/>
<evidence type="ECO:0000259" key="2">
    <source>
        <dbReference type="Pfam" id="PF08457"/>
    </source>
</evidence>
<feature type="compositionally biased region" description="Polar residues" evidence="1">
    <location>
        <begin position="140"/>
        <end position="149"/>
    </location>
</feature>
<proteinExistence type="predicted"/>
<feature type="region of interest" description="Disordered" evidence="1">
    <location>
        <begin position="126"/>
        <end position="222"/>
    </location>
</feature>
<dbReference type="Pfam" id="PF08457">
    <property type="entry name" value="Sfi1"/>
    <property type="match status" value="1"/>
</dbReference>
<name>A0AA39X2E1_9PEZI</name>
<dbReference type="Proteomes" id="UP001175000">
    <property type="component" value="Unassembled WGS sequence"/>
</dbReference>
<feature type="domain" description="Sfi1 spindle body" evidence="2">
    <location>
        <begin position="438"/>
        <end position="1001"/>
    </location>
</feature>
<dbReference type="EMBL" id="JAULSU010000002">
    <property type="protein sequence ID" value="KAK0625990.1"/>
    <property type="molecule type" value="Genomic_DNA"/>
</dbReference>
<feature type="compositionally biased region" description="Basic and acidic residues" evidence="1">
    <location>
        <begin position="1167"/>
        <end position="1178"/>
    </location>
</feature>
<evidence type="ECO:0000313" key="3">
    <source>
        <dbReference type="EMBL" id="KAK0625990.1"/>
    </source>
</evidence>
<sequence length="1178" mass="134256">MPPHSSLPLRDGRVGLPSPSSHISSSQNNDGDYSDDDIRLVAEIVRLGEIIYPTLPERDRLPTTALFQAAEQVLPEHGYDAENAPSHIDRLIFKIGGQRSGETLGDKFKAVLAGMNIQVEYIPSSSPYQQSPAVRRAPSSRLSAISDDTGSLDFNPRLAPGRRDSSASRPLTRFAPVGSPYELPVRPRPRPESSSPGDVFSSPDSAPPQGAGQSDSSNVQSPPLVRGFRQAVVSKTPLDFGVKPPTVAPLRRSPGDNALGQFTNDENKRRGAEFLAPAQPFQSHLPTMERILQPARQLGAFRRDAGIAGLGDNKGLLESPLIIPNAHLYHPQTSGSGVSRGNHDGKFQTQDDQLLLEPPEEPPAEDTQVLEAKLEQMTKIYETRLLDELFFDWHTFSRWTWGYHTHSVLLATKFDDDDILEEVLDIWLEAAIVAQETRQQEQAAAEREEYIERMEKRAARVHEIVTMSTVLQHWHGSAREEAERTAVARRHLVRKRAFDGWRAQHVQDEAKVNNFVLMNALQRWGQVSLHHEVRQQVAARRYQHDLAADTFNAWWKTQKGNTADEFWCVNAVYTCLDTWSTRMGDSMAEEAVAGTLDERLLLNEVIDIWRDETEDLQYNGYNLTVEHLSREYQKMLATWQEQASLERLLKHYNANKDRNLQSRALNVWRAVSLEAVREKKVADILVMDAPFSLWKNETQLRLFQGRAEREEMDGILRYWYCEERLAWYKRYCENKDKREILGYLLAFSQHARAKRIRGEQDADHVLTHYRQAGVFDKWLAGTDQMWRHHHNANLICLYRTAKPLVDAWREHRSQNVARDAIYGRQADRNARRSAVVTVLETWPGLAAEARRERMMVNLRHFRRNYKIELARSCLDTWWLRTADAIDDSNDAHALHVRHRRNELNGLLNHWGETTLRALQIGQIAGEAELEVYCGMWQNQFNEGRENQQDAIDYDAEQTLGGCWRKWEFQSLQTNSMKATAIALKNRNEARFCGHVLDDWHQLAAPDSTHTLQLSTMSRRSIRNHQAGRPMPAPNTTQQLESVAPTPAPLVSILRQPPSTFRSSRNTLAPETPRLPVSQLGFARVGGSVRFARSIRDLGPMDEFDDDESLLLPGMESNDPGFMSTPTRRTGSERHLGYRPTTTPSAILPSPYERELRRGYGQSTQTRDFADIREESRED</sequence>
<evidence type="ECO:0000256" key="1">
    <source>
        <dbReference type="SAM" id="MobiDB-lite"/>
    </source>
</evidence>
<feature type="region of interest" description="Disordered" evidence="1">
    <location>
        <begin position="1113"/>
        <end position="1178"/>
    </location>
</feature>
<keyword evidence="4" id="KW-1185">Reference proteome</keyword>
<gene>
    <name evidence="3" type="ORF">B0T14DRAFT_508879</name>
</gene>
<dbReference type="InterPro" id="IPR013665">
    <property type="entry name" value="Sfi1_dom"/>
</dbReference>
<feature type="compositionally biased region" description="Polar residues" evidence="1">
    <location>
        <begin position="211"/>
        <end position="221"/>
    </location>
</feature>
<accession>A0AA39X2E1</accession>
<comment type="caution">
    <text evidence="3">The sequence shown here is derived from an EMBL/GenBank/DDBJ whole genome shotgun (WGS) entry which is preliminary data.</text>
</comment>
<feature type="compositionally biased region" description="Low complexity" evidence="1">
    <location>
        <begin position="17"/>
        <end position="26"/>
    </location>
</feature>
<evidence type="ECO:0000313" key="4">
    <source>
        <dbReference type="Proteomes" id="UP001175000"/>
    </source>
</evidence>
<feature type="region of interest" description="Disordered" evidence="1">
    <location>
        <begin position="1"/>
        <end position="34"/>
    </location>
</feature>
<protein>
    <submittedName>
        <fullName evidence="3">Sfi1 spindle body protein-domain-containing protein</fullName>
    </submittedName>
</protein>
<organism evidence="3 4">
    <name type="scientific">Immersiella caudata</name>
    <dbReference type="NCBI Taxonomy" id="314043"/>
    <lineage>
        <taxon>Eukaryota</taxon>
        <taxon>Fungi</taxon>
        <taxon>Dikarya</taxon>
        <taxon>Ascomycota</taxon>
        <taxon>Pezizomycotina</taxon>
        <taxon>Sordariomycetes</taxon>
        <taxon>Sordariomycetidae</taxon>
        <taxon>Sordariales</taxon>
        <taxon>Lasiosphaeriaceae</taxon>
        <taxon>Immersiella</taxon>
    </lineage>
</organism>